<dbReference type="InterPro" id="IPR044855">
    <property type="entry name" value="CoA-Trfase_III_dom3_sf"/>
</dbReference>
<dbReference type="SUPFAM" id="SSF89796">
    <property type="entry name" value="CoA-transferase family III (CaiB/BaiF)"/>
    <property type="match status" value="1"/>
</dbReference>
<sequence length="399" mass="42623">MTVTSGAGGPLDGVRVVEMGQLIAGPFCGQLLGDFGAEVIKVEPPGQGDPMRQWGQPGYPLFWEVLGRNKRSVSIDLREPAGQALARRLIATADILVENFRPGTLERWGLSPDVLRKDHPGLIIVRVSGYGQDGPYAGRAGFGGIGEAMGGWRAIVGDPDRPPSRMGVSIGDSLAATFACLGALAALRHRDRTGEGQTIDSSLFESVLQVMESLVPDYVVAGHQRARSGAILPGVAPSNVYPCQDGEYLIAGNQDTVFQRLCQAMGRPELAADPRYATHQARGERQAELDALIAEWTAGLTVDEVEAAMVEAGVPAGRIYRAPDMLADPHFAARKALTELTHPRWGRFVMQSPHPKLSQTPGSVRRVAPQAIGQDNAEVYQALGLPESEIEALAKTGVI</sequence>
<name>A0A975G259_9CAUL</name>
<organism evidence="2 3">
    <name type="scientific">Phenylobacterium montanum</name>
    <dbReference type="NCBI Taxonomy" id="2823693"/>
    <lineage>
        <taxon>Bacteria</taxon>
        <taxon>Pseudomonadati</taxon>
        <taxon>Pseudomonadota</taxon>
        <taxon>Alphaproteobacteria</taxon>
        <taxon>Caulobacterales</taxon>
        <taxon>Caulobacteraceae</taxon>
        <taxon>Phenylobacterium</taxon>
    </lineage>
</organism>
<protein>
    <submittedName>
        <fullName evidence="2">CoA transferase</fullName>
    </submittedName>
</protein>
<dbReference type="PANTHER" id="PTHR48228:SF6">
    <property type="entry name" value="L-CARNITINE COA-TRANSFERASE"/>
    <property type="match status" value="1"/>
</dbReference>
<dbReference type="InterPro" id="IPR050509">
    <property type="entry name" value="CoA-transferase_III"/>
</dbReference>
<gene>
    <name evidence="2" type="ORF">KCG34_05475</name>
</gene>
<keyword evidence="3" id="KW-1185">Reference proteome</keyword>
<dbReference type="InterPro" id="IPR003673">
    <property type="entry name" value="CoA-Trfase_fam_III"/>
</dbReference>
<keyword evidence="1 2" id="KW-0808">Transferase</keyword>
<proteinExistence type="predicted"/>
<dbReference type="RefSeq" id="WP_211939383.1">
    <property type="nucleotide sequence ID" value="NZ_CP073078.1"/>
</dbReference>
<evidence type="ECO:0000313" key="2">
    <source>
        <dbReference type="EMBL" id="QUD89331.1"/>
    </source>
</evidence>
<dbReference type="Proteomes" id="UP000676409">
    <property type="component" value="Chromosome"/>
</dbReference>
<dbReference type="EMBL" id="CP073078">
    <property type="protein sequence ID" value="QUD89331.1"/>
    <property type="molecule type" value="Genomic_DNA"/>
</dbReference>
<dbReference type="PANTHER" id="PTHR48228">
    <property type="entry name" value="SUCCINYL-COA--D-CITRAMALATE COA-TRANSFERASE"/>
    <property type="match status" value="1"/>
</dbReference>
<dbReference type="GO" id="GO:0016740">
    <property type="term" value="F:transferase activity"/>
    <property type="evidence" value="ECO:0007669"/>
    <property type="project" value="UniProtKB-KW"/>
</dbReference>
<dbReference type="Gene3D" id="3.30.1540.10">
    <property type="entry name" value="formyl-coa transferase, domain 3"/>
    <property type="match status" value="1"/>
</dbReference>
<dbReference type="AlphaFoldDB" id="A0A975G259"/>
<evidence type="ECO:0000256" key="1">
    <source>
        <dbReference type="ARBA" id="ARBA00022679"/>
    </source>
</evidence>
<evidence type="ECO:0000313" key="3">
    <source>
        <dbReference type="Proteomes" id="UP000676409"/>
    </source>
</evidence>
<accession>A0A975G259</accession>
<dbReference type="Gene3D" id="3.40.50.10540">
    <property type="entry name" value="Crotonobetainyl-coa:carnitine coa-transferase, domain 1"/>
    <property type="match status" value="1"/>
</dbReference>
<dbReference type="KEGG" id="caul:KCG34_05475"/>
<dbReference type="InterPro" id="IPR023606">
    <property type="entry name" value="CoA-Trfase_III_dom_1_sf"/>
</dbReference>
<dbReference type="Pfam" id="PF02515">
    <property type="entry name" value="CoA_transf_3"/>
    <property type="match status" value="1"/>
</dbReference>
<reference evidence="2" key="1">
    <citation type="submission" date="2021-04" db="EMBL/GenBank/DDBJ databases">
        <title>The complete genome sequence of Caulobacter sp. S6.</title>
        <authorList>
            <person name="Tang Y."/>
            <person name="Ouyang W."/>
            <person name="Liu Q."/>
            <person name="Huang B."/>
            <person name="Guo Z."/>
            <person name="Lei P."/>
        </authorList>
    </citation>
    <scope>NUCLEOTIDE SEQUENCE</scope>
    <source>
        <strain evidence="2">S6</strain>
    </source>
</reference>